<evidence type="ECO:0008006" key="3">
    <source>
        <dbReference type="Google" id="ProtNLM"/>
    </source>
</evidence>
<reference evidence="1 2" key="1">
    <citation type="submission" date="2021-01" db="EMBL/GenBank/DDBJ databases">
        <title>WGS of actinomycetes isolated from Thailand.</title>
        <authorList>
            <person name="Thawai C."/>
        </authorList>
    </citation>
    <scope>NUCLEOTIDE SEQUENCE [LARGE SCALE GENOMIC DNA]</scope>
    <source>
        <strain evidence="1 2">CA3R110</strain>
    </source>
</reference>
<dbReference type="SUPFAM" id="SSF53474">
    <property type="entry name" value="alpha/beta-Hydrolases"/>
    <property type="match status" value="1"/>
</dbReference>
<dbReference type="Gene3D" id="3.40.50.1820">
    <property type="entry name" value="alpha/beta hydrolase"/>
    <property type="match status" value="1"/>
</dbReference>
<evidence type="ECO:0000313" key="1">
    <source>
        <dbReference type="EMBL" id="MBL1116466.1"/>
    </source>
</evidence>
<proteinExistence type="predicted"/>
<dbReference type="InterPro" id="IPR029058">
    <property type="entry name" value="AB_hydrolase_fold"/>
</dbReference>
<dbReference type="Proteomes" id="UP000621510">
    <property type="component" value="Unassembled WGS sequence"/>
</dbReference>
<sequence>MTSPTFGPEHAKSLLFGMADIFGNAAGFTTKPDPDVLIPAFESFALDELLTTQDNCPMVVINGDADVHVPIADTTVFNGRPNTQVELIPGGSHCALNKLDQIMPVMTTWIADALRS</sequence>
<keyword evidence="2" id="KW-1185">Reference proteome</keyword>
<evidence type="ECO:0000313" key="2">
    <source>
        <dbReference type="Proteomes" id="UP000621510"/>
    </source>
</evidence>
<name>A0ABS1PVJ5_9ACTN</name>
<comment type="caution">
    <text evidence="1">The sequence shown here is derived from an EMBL/GenBank/DDBJ whole genome shotgun (WGS) entry which is preliminary data.</text>
</comment>
<accession>A0ABS1PVJ5</accession>
<gene>
    <name evidence="1" type="ORF">JK364_29345</name>
</gene>
<organism evidence="1 2">
    <name type="scientific">Streptomyces endocoffeicus</name>
    <dbReference type="NCBI Taxonomy" id="2898945"/>
    <lineage>
        <taxon>Bacteria</taxon>
        <taxon>Bacillati</taxon>
        <taxon>Actinomycetota</taxon>
        <taxon>Actinomycetes</taxon>
        <taxon>Kitasatosporales</taxon>
        <taxon>Streptomycetaceae</taxon>
        <taxon>Streptomyces</taxon>
    </lineage>
</organism>
<protein>
    <recommendedName>
        <fullName evidence="3">Alpha/beta hydrolase</fullName>
    </recommendedName>
</protein>
<dbReference type="EMBL" id="JAERRG010000013">
    <property type="protein sequence ID" value="MBL1116466.1"/>
    <property type="molecule type" value="Genomic_DNA"/>
</dbReference>